<reference evidence="2 3" key="1">
    <citation type="submission" date="2014-10" db="EMBL/GenBank/DDBJ databases">
        <title>Draft genome of the hookworm Ancylostoma caninum.</title>
        <authorList>
            <person name="Mitreva M."/>
        </authorList>
    </citation>
    <scope>NUCLEOTIDE SEQUENCE [LARGE SCALE GENOMIC DNA]</scope>
    <source>
        <strain evidence="2 3">Baltimore</strain>
    </source>
</reference>
<keyword evidence="3" id="KW-1185">Reference proteome</keyword>
<evidence type="ECO:0008006" key="4">
    <source>
        <dbReference type="Google" id="ProtNLM"/>
    </source>
</evidence>
<name>A0A368GF71_ANCCA</name>
<dbReference type="InterPro" id="IPR035109">
    <property type="entry name" value="ASPR"/>
</dbReference>
<evidence type="ECO:0000313" key="2">
    <source>
        <dbReference type="EMBL" id="RCN43033.1"/>
    </source>
</evidence>
<feature type="signal peptide" evidence="1">
    <location>
        <begin position="1"/>
        <end position="21"/>
    </location>
</feature>
<dbReference type="Proteomes" id="UP000252519">
    <property type="component" value="Unassembled WGS sequence"/>
</dbReference>
<evidence type="ECO:0000313" key="3">
    <source>
        <dbReference type="Proteomes" id="UP000252519"/>
    </source>
</evidence>
<organism evidence="2 3">
    <name type="scientific">Ancylostoma caninum</name>
    <name type="common">Dog hookworm</name>
    <dbReference type="NCBI Taxonomy" id="29170"/>
    <lineage>
        <taxon>Eukaryota</taxon>
        <taxon>Metazoa</taxon>
        <taxon>Ecdysozoa</taxon>
        <taxon>Nematoda</taxon>
        <taxon>Chromadorea</taxon>
        <taxon>Rhabditida</taxon>
        <taxon>Rhabditina</taxon>
        <taxon>Rhabditomorpha</taxon>
        <taxon>Strongyloidea</taxon>
        <taxon>Ancylostomatidae</taxon>
        <taxon>Ancylostomatinae</taxon>
        <taxon>Ancylostoma</taxon>
    </lineage>
</organism>
<sequence>MALKFLLILEVFSLFVVAALAAKIRYTAPDCRKIIGGHKAISSDFRNLIAILVRARNKMPKYSCQLESLAHVGFERPDFYLPMGPFTLNIPKLVYEVKTGSTRTTLAAFAHYAIRNWSKNIVEMKNVKEFGCQVSENEKRKRVVCLFQ</sequence>
<evidence type="ECO:0000256" key="1">
    <source>
        <dbReference type="SAM" id="SignalP"/>
    </source>
</evidence>
<feature type="chain" id="PRO_5016901581" description="SCP domain-containing protein" evidence="1">
    <location>
        <begin position="22"/>
        <end position="148"/>
    </location>
</feature>
<keyword evidence="1" id="KW-0732">Signal</keyword>
<gene>
    <name evidence="2" type="ORF">ANCCAN_10993</name>
</gene>
<comment type="caution">
    <text evidence="2">The sequence shown here is derived from an EMBL/GenBank/DDBJ whole genome shotgun (WGS) entry which is preliminary data.</text>
</comment>
<dbReference type="AlphaFoldDB" id="A0A368GF71"/>
<proteinExistence type="predicted"/>
<dbReference type="Pfam" id="PF17641">
    <property type="entry name" value="ASPRs"/>
    <property type="match status" value="1"/>
</dbReference>
<dbReference type="EMBL" id="JOJR01000172">
    <property type="protein sequence ID" value="RCN43033.1"/>
    <property type="molecule type" value="Genomic_DNA"/>
</dbReference>
<accession>A0A368GF71</accession>
<protein>
    <recommendedName>
        <fullName evidence="4">SCP domain-containing protein</fullName>
    </recommendedName>
</protein>